<name>A0A165C1L0_9BASI</name>
<reference evidence="2 3" key="1">
    <citation type="journal article" date="2016" name="Mol. Biol. Evol.">
        <title>Comparative Genomics of Early-Diverging Mushroom-Forming Fungi Provides Insights into the Origins of Lignocellulose Decay Capabilities.</title>
        <authorList>
            <person name="Nagy L.G."/>
            <person name="Riley R."/>
            <person name="Tritt A."/>
            <person name="Adam C."/>
            <person name="Daum C."/>
            <person name="Floudas D."/>
            <person name="Sun H."/>
            <person name="Yadav J.S."/>
            <person name="Pangilinan J."/>
            <person name="Larsson K.H."/>
            <person name="Matsuura K."/>
            <person name="Barry K."/>
            <person name="Labutti K."/>
            <person name="Kuo R."/>
            <person name="Ohm R.A."/>
            <person name="Bhattacharya S.S."/>
            <person name="Shirouzu T."/>
            <person name="Yoshinaga Y."/>
            <person name="Martin F.M."/>
            <person name="Grigoriev I.V."/>
            <person name="Hibbett D.S."/>
        </authorList>
    </citation>
    <scope>NUCLEOTIDE SEQUENCE [LARGE SCALE GENOMIC DNA]</scope>
    <source>
        <strain evidence="2 3">HHB12733</strain>
    </source>
</reference>
<evidence type="ECO:0000313" key="3">
    <source>
        <dbReference type="Proteomes" id="UP000076842"/>
    </source>
</evidence>
<feature type="compositionally biased region" description="Basic and acidic residues" evidence="1">
    <location>
        <begin position="23"/>
        <end position="36"/>
    </location>
</feature>
<evidence type="ECO:0000313" key="2">
    <source>
        <dbReference type="EMBL" id="KZT50105.1"/>
    </source>
</evidence>
<protein>
    <submittedName>
        <fullName evidence="2">Uncharacterized protein</fullName>
    </submittedName>
</protein>
<organism evidence="2 3">
    <name type="scientific">Calocera cornea HHB12733</name>
    <dbReference type="NCBI Taxonomy" id="1353952"/>
    <lineage>
        <taxon>Eukaryota</taxon>
        <taxon>Fungi</taxon>
        <taxon>Dikarya</taxon>
        <taxon>Basidiomycota</taxon>
        <taxon>Agaricomycotina</taxon>
        <taxon>Dacrymycetes</taxon>
        <taxon>Dacrymycetales</taxon>
        <taxon>Dacrymycetaceae</taxon>
        <taxon>Calocera</taxon>
    </lineage>
</organism>
<gene>
    <name evidence="2" type="ORF">CALCODRAFT_513494</name>
</gene>
<proteinExistence type="predicted"/>
<dbReference type="Proteomes" id="UP000076842">
    <property type="component" value="Unassembled WGS sequence"/>
</dbReference>
<sequence>MGPSPIPLSTPSGTIRTLPNRHRVSETRDAKNKRGNECDSVTHILVSASQITGPDRHQSYHAAPPWGQQEIITAELEVSAAESDVPATESDIPAAESGVPPVESDVLAAESEPAAFTPQ</sequence>
<dbReference type="AlphaFoldDB" id="A0A165C1L0"/>
<dbReference type="EMBL" id="KV424234">
    <property type="protein sequence ID" value="KZT50105.1"/>
    <property type="molecule type" value="Genomic_DNA"/>
</dbReference>
<keyword evidence="3" id="KW-1185">Reference proteome</keyword>
<accession>A0A165C1L0</accession>
<feature type="region of interest" description="Disordered" evidence="1">
    <location>
        <begin position="1"/>
        <end position="36"/>
    </location>
</feature>
<evidence type="ECO:0000256" key="1">
    <source>
        <dbReference type="SAM" id="MobiDB-lite"/>
    </source>
</evidence>
<dbReference type="InParanoid" id="A0A165C1L0"/>
<feature type="region of interest" description="Disordered" evidence="1">
    <location>
        <begin position="81"/>
        <end position="119"/>
    </location>
</feature>